<dbReference type="PRINTS" id="PR00368">
    <property type="entry name" value="FADPNR"/>
</dbReference>
<dbReference type="EMBL" id="JACBZP010000001">
    <property type="protein sequence ID" value="NYI68743.1"/>
    <property type="molecule type" value="Genomic_DNA"/>
</dbReference>
<feature type="domain" description="FAD/NAD(P)-binding" evidence="4">
    <location>
        <begin position="5"/>
        <end position="298"/>
    </location>
</feature>
<keyword evidence="1" id="KW-0285">Flavoprotein</keyword>
<evidence type="ECO:0000313" key="5">
    <source>
        <dbReference type="EMBL" id="NYI68743.1"/>
    </source>
</evidence>
<dbReference type="Pfam" id="PF07992">
    <property type="entry name" value="Pyr_redox_2"/>
    <property type="match status" value="1"/>
</dbReference>
<dbReference type="InterPro" id="IPR036188">
    <property type="entry name" value="FAD/NAD-bd_sf"/>
</dbReference>
<keyword evidence="2" id="KW-0274">FAD</keyword>
<evidence type="ECO:0000256" key="3">
    <source>
        <dbReference type="ARBA" id="ARBA00023002"/>
    </source>
</evidence>
<dbReference type="RefSeq" id="WP_179429044.1">
    <property type="nucleotide sequence ID" value="NZ_JACBZP010000001.1"/>
</dbReference>
<dbReference type="Proteomes" id="UP000539111">
    <property type="component" value="Unassembled WGS sequence"/>
</dbReference>
<protein>
    <submittedName>
        <fullName evidence="5">NADPH-dependent 2,4-dienoyl-CoA reductase/sulfur reductase-like enzyme</fullName>
    </submittedName>
</protein>
<reference evidence="5 6" key="1">
    <citation type="submission" date="2020-07" db="EMBL/GenBank/DDBJ databases">
        <title>Sequencing the genomes of 1000 actinobacteria strains.</title>
        <authorList>
            <person name="Klenk H.-P."/>
        </authorList>
    </citation>
    <scope>NUCLEOTIDE SEQUENCE [LARGE SCALE GENOMIC DNA]</scope>
    <source>
        <strain evidence="5 6">DSM 26341</strain>
    </source>
</reference>
<keyword evidence="6" id="KW-1185">Reference proteome</keyword>
<gene>
    <name evidence="5" type="ORF">BJY26_003049</name>
</gene>
<dbReference type="PRINTS" id="PR00469">
    <property type="entry name" value="PNDRDTASEII"/>
</dbReference>
<evidence type="ECO:0000256" key="1">
    <source>
        <dbReference type="ARBA" id="ARBA00022630"/>
    </source>
</evidence>
<dbReference type="GO" id="GO:0033108">
    <property type="term" value="P:mitochondrial respiratory chain complex assembly"/>
    <property type="evidence" value="ECO:0007669"/>
    <property type="project" value="TreeGrafter"/>
</dbReference>
<evidence type="ECO:0000259" key="4">
    <source>
        <dbReference type="Pfam" id="PF07992"/>
    </source>
</evidence>
<comment type="caution">
    <text evidence="5">The sequence shown here is derived from an EMBL/GenBank/DDBJ whole genome shotgun (WGS) entry which is preliminary data.</text>
</comment>
<dbReference type="GO" id="GO:0012501">
    <property type="term" value="P:programmed cell death"/>
    <property type="evidence" value="ECO:0007669"/>
    <property type="project" value="TreeGrafter"/>
</dbReference>
<name>A0A7Z0D4J0_9MICO</name>
<dbReference type="InterPro" id="IPR016156">
    <property type="entry name" value="FAD/NAD-linked_Rdtase_dimer_sf"/>
</dbReference>
<accession>A0A7Z0D4J0</accession>
<dbReference type="Gene3D" id="3.30.390.30">
    <property type="match status" value="1"/>
</dbReference>
<dbReference type="GO" id="GO:0016174">
    <property type="term" value="F:NAD(P)H oxidase H2O2-forming activity"/>
    <property type="evidence" value="ECO:0007669"/>
    <property type="project" value="TreeGrafter"/>
</dbReference>
<keyword evidence="3" id="KW-0560">Oxidoreductase</keyword>
<dbReference type="PANTHER" id="PTHR43557">
    <property type="entry name" value="APOPTOSIS-INDUCING FACTOR 1"/>
    <property type="match status" value="1"/>
</dbReference>
<dbReference type="InterPro" id="IPR023753">
    <property type="entry name" value="FAD/NAD-binding_dom"/>
</dbReference>
<dbReference type="GO" id="GO:0071949">
    <property type="term" value="F:FAD binding"/>
    <property type="evidence" value="ECO:0007669"/>
    <property type="project" value="TreeGrafter"/>
</dbReference>
<dbReference type="Gene3D" id="3.50.50.60">
    <property type="entry name" value="FAD/NAD(P)-binding domain"/>
    <property type="match status" value="2"/>
</dbReference>
<sequence>MNDAYDYVIVGGGMTADAAAKGIRENDGTGSIGIFGEDVDQPYTRPALSKKLWTDPQFTPDDNWLNTADETGADIALKTHVAQLDPTGRTITTDAGKRINYGRLLLAQGCTPNTLEHAPSDKVIYFRSFADYRRLREFSGRSLHIAVVGGGYIGIELAAALVQNDTQVTMIFPDQILGGSQFPDAVACRLHRTYDEHEVTLAAGRSVEDIAERGSHVELTLDSGETIDADAAVVGLGVTPNTDLAEHAGIVVEDGITVDARLMTSAPDIYAAGDIASYPDRILGRRRVEHVDNATQMGAAAGRIMSGSSERYDHTPYFYSNVFDIGYEAVGTLDAHMPIVDDWLGDDRCVAYYLGDDAVEGVLLWNVDERRDAARAALGRPRQAELRGLIS</sequence>
<dbReference type="AlphaFoldDB" id="A0A7Z0D4J0"/>
<dbReference type="SUPFAM" id="SSF55424">
    <property type="entry name" value="FAD/NAD-linked reductases, dimerisation (C-terminal) domain"/>
    <property type="match status" value="1"/>
</dbReference>
<proteinExistence type="predicted"/>
<evidence type="ECO:0000256" key="2">
    <source>
        <dbReference type="ARBA" id="ARBA00022827"/>
    </source>
</evidence>
<dbReference type="PANTHER" id="PTHR43557:SF4">
    <property type="entry name" value="APOPTOSIS-INDUCING FACTOR 1, MITOCHONDRIAL"/>
    <property type="match status" value="1"/>
</dbReference>
<dbReference type="GO" id="GO:0005737">
    <property type="term" value="C:cytoplasm"/>
    <property type="evidence" value="ECO:0007669"/>
    <property type="project" value="TreeGrafter"/>
</dbReference>
<dbReference type="SUPFAM" id="SSF51905">
    <property type="entry name" value="FAD/NAD(P)-binding domain"/>
    <property type="match status" value="1"/>
</dbReference>
<evidence type="ECO:0000313" key="6">
    <source>
        <dbReference type="Proteomes" id="UP000539111"/>
    </source>
</evidence>
<dbReference type="InterPro" id="IPR050446">
    <property type="entry name" value="FAD-oxidoreductase/Apoptosis"/>
</dbReference>
<organism evidence="5 6">
    <name type="scientific">Spelaeicoccus albus</name>
    <dbReference type="NCBI Taxonomy" id="1280376"/>
    <lineage>
        <taxon>Bacteria</taxon>
        <taxon>Bacillati</taxon>
        <taxon>Actinomycetota</taxon>
        <taxon>Actinomycetes</taxon>
        <taxon>Micrococcales</taxon>
        <taxon>Brevibacteriaceae</taxon>
        <taxon>Spelaeicoccus</taxon>
    </lineage>
</organism>